<protein>
    <submittedName>
        <fullName evidence="2">ParB/RepB/Spo0J family partition protein</fullName>
    </submittedName>
</protein>
<dbReference type="AlphaFoldDB" id="A0A747SDX6"/>
<name>A0A747SDX6_SALER</name>
<dbReference type="GO" id="GO:0007059">
    <property type="term" value="P:chromosome segregation"/>
    <property type="evidence" value="ECO:0007669"/>
    <property type="project" value="TreeGrafter"/>
</dbReference>
<organism evidence="2">
    <name type="scientific">Salmonella enterica</name>
    <name type="common">Salmonella choleraesuis</name>
    <dbReference type="NCBI Taxonomy" id="28901"/>
    <lineage>
        <taxon>Bacteria</taxon>
        <taxon>Pseudomonadati</taxon>
        <taxon>Pseudomonadota</taxon>
        <taxon>Gammaproteobacteria</taxon>
        <taxon>Enterobacterales</taxon>
        <taxon>Enterobacteriaceae</taxon>
        <taxon>Salmonella</taxon>
    </lineage>
</organism>
<dbReference type="Gene3D" id="1.10.10.2830">
    <property type="match status" value="1"/>
</dbReference>
<evidence type="ECO:0000313" key="2">
    <source>
        <dbReference type="EMBL" id="HAF4686924.1"/>
    </source>
</evidence>
<accession>A0A747SDX6</accession>
<dbReference type="PANTHER" id="PTHR33375">
    <property type="entry name" value="CHROMOSOME-PARTITIONING PROTEIN PARB-RELATED"/>
    <property type="match status" value="1"/>
</dbReference>
<dbReference type="CDD" id="cd16406">
    <property type="entry name" value="ParB_N_like"/>
    <property type="match status" value="1"/>
</dbReference>
<dbReference type="EMBL" id="DAAVGJ010000013">
    <property type="protein sequence ID" value="HAF4686924.1"/>
    <property type="molecule type" value="Genomic_DNA"/>
</dbReference>
<dbReference type="PANTHER" id="PTHR33375:SF7">
    <property type="entry name" value="CHROMOSOME 2-PARTITIONING PROTEIN PARB-RELATED"/>
    <property type="match status" value="1"/>
</dbReference>
<evidence type="ECO:0000256" key="1">
    <source>
        <dbReference type="SAM" id="MobiDB-lite"/>
    </source>
</evidence>
<proteinExistence type="predicted"/>
<reference evidence="2" key="2">
    <citation type="submission" date="2020-02" db="EMBL/GenBank/DDBJ databases">
        <authorList>
            <consortium name="NCBI Pathogen Detection Project"/>
        </authorList>
    </citation>
    <scope>NUCLEOTIDE SEQUENCE</scope>
    <source>
        <strain evidence="2">MA.CIT_D2.17</strain>
    </source>
</reference>
<feature type="region of interest" description="Disordered" evidence="1">
    <location>
        <begin position="571"/>
        <end position="601"/>
    </location>
</feature>
<dbReference type="SUPFAM" id="SSF109709">
    <property type="entry name" value="KorB DNA-binding domain-like"/>
    <property type="match status" value="1"/>
</dbReference>
<dbReference type="Gene3D" id="3.90.1530.30">
    <property type="match status" value="1"/>
</dbReference>
<comment type="caution">
    <text evidence="2">The sequence shown here is derived from an EMBL/GenBank/DDBJ whole genome shotgun (WGS) entry which is preliminary data.</text>
</comment>
<dbReference type="InterPro" id="IPR050336">
    <property type="entry name" value="Chromosome_partition/occlusion"/>
</dbReference>
<reference evidence="2" key="1">
    <citation type="journal article" date="2018" name="Genome Biol.">
        <title>SKESA: strategic k-mer extension for scrupulous assemblies.</title>
        <authorList>
            <person name="Souvorov A."/>
            <person name="Agarwala R."/>
            <person name="Lipman D.J."/>
        </authorList>
    </citation>
    <scope>NUCLEOTIDE SEQUENCE</scope>
    <source>
        <strain evidence="2">MA.CIT_D2.17</strain>
    </source>
</reference>
<dbReference type="SUPFAM" id="SSF110849">
    <property type="entry name" value="ParB/Sulfiredoxin"/>
    <property type="match status" value="1"/>
</dbReference>
<dbReference type="GO" id="GO:0005694">
    <property type="term" value="C:chromosome"/>
    <property type="evidence" value="ECO:0007669"/>
    <property type="project" value="TreeGrafter"/>
</dbReference>
<dbReference type="InterPro" id="IPR036086">
    <property type="entry name" value="ParB/Sulfiredoxin_sf"/>
</dbReference>
<sequence length="601" mass="66415">MSVTESKAKKVKKASPKASTRKDDAQSDVLVAVLDSAPVSYTAWSRLFIGDLNCRLIPHTPEEIRGYADSIFAVGQIHNIVVVECDDGRLEVVCGGGRTKAIGLLVEEGKVDPDHEWISCKVVPRELARAISLTENGRHKTMHPAEQIAGFRSLAEEGKTPAQIGDLLGYGVKHVQRMLRLAGLAPVLLQALAEDKITTEHCQALALDTPLLEKLQVVAECLKEAEGWAWATGRLDAVSSHGEDSAVYRIQDEPDAVYTEQEQQRMDELQGEYDENQTASDDTDAMESEMEAIECAAQLRAWTPEMRAQSGVVVSWSLGDICVQRGVILREQSETEDEPAQVPVYERQPEPVDEISLPLLTKMSSERTLALQAALVQKPEKTVALMVWRLCTCVFDNCTTTRHPFVMRLEVHHNRLVSEAPSGEEGKAWQSLMQEKARLVALLPEGWKKDFTTFFTLDGKTLMSLMVFCTACSVDGVQTRTMGHTTRSDLDGVERAVDFSLHEWWQPTKNNFFDYLKKPQIVQILSENGLSGAASDALKMKKSDAADLAETMMARHCPQWVPVWMRAPDAKTPDAEAENNASDATATDVPPVAHNNIPDAA</sequence>
<feature type="region of interest" description="Disordered" evidence="1">
    <location>
        <begin position="1"/>
        <end position="20"/>
    </location>
</feature>
<gene>
    <name evidence="2" type="ORF">G8N23_004632</name>
</gene>